<dbReference type="AlphaFoldDB" id="A0A8H8D7W7"/>
<dbReference type="VEuPathDB" id="FungiDB:I7I52_03367"/>
<name>A0A8H8D7W7_AJECA</name>
<accession>A0A8H8D7W7</accession>
<reference evidence="1 2" key="1">
    <citation type="submission" date="2021-01" db="EMBL/GenBank/DDBJ databases">
        <title>Chromosome-level genome assembly of a human fungal pathogen reveals clustering of transcriptionally co-regulated genes.</title>
        <authorList>
            <person name="Voorhies M."/>
            <person name="Cohen S."/>
            <person name="Shea T.P."/>
            <person name="Petrus S."/>
            <person name="Munoz J.F."/>
            <person name="Poplawski S."/>
            <person name="Goldman W.E."/>
            <person name="Michael T."/>
            <person name="Cuomo C.A."/>
            <person name="Sil A."/>
            <person name="Beyhan S."/>
        </authorList>
    </citation>
    <scope>NUCLEOTIDE SEQUENCE [LARGE SCALE GENOMIC DNA]</scope>
    <source>
        <strain evidence="1 2">G184AR</strain>
    </source>
</reference>
<evidence type="ECO:0000313" key="1">
    <source>
        <dbReference type="EMBL" id="KAG5304876.1"/>
    </source>
</evidence>
<gene>
    <name evidence="1" type="ORF">I7I52_03367</name>
</gene>
<protein>
    <submittedName>
        <fullName evidence="1">Uncharacterized protein</fullName>
    </submittedName>
</protein>
<comment type="caution">
    <text evidence="1">The sequence shown here is derived from an EMBL/GenBank/DDBJ whole genome shotgun (WGS) entry which is preliminary data.</text>
</comment>
<organism evidence="1 2">
    <name type="scientific">Ajellomyces capsulatus</name>
    <name type="common">Darling's disease fungus</name>
    <name type="synonym">Histoplasma capsulatum</name>
    <dbReference type="NCBI Taxonomy" id="5037"/>
    <lineage>
        <taxon>Eukaryota</taxon>
        <taxon>Fungi</taxon>
        <taxon>Dikarya</taxon>
        <taxon>Ascomycota</taxon>
        <taxon>Pezizomycotina</taxon>
        <taxon>Eurotiomycetes</taxon>
        <taxon>Eurotiomycetidae</taxon>
        <taxon>Onygenales</taxon>
        <taxon>Ajellomycetaceae</taxon>
        <taxon>Histoplasma</taxon>
    </lineage>
</organism>
<evidence type="ECO:0000313" key="2">
    <source>
        <dbReference type="Proteomes" id="UP000670092"/>
    </source>
</evidence>
<sequence length="68" mass="7532">MACEFYKSPEPLSWDVRDYLEFPSCSALHSIASIVVLVPISPFLGFQEPLPALVTSIGAKVPRMIPRL</sequence>
<proteinExistence type="predicted"/>
<dbReference type="Proteomes" id="UP000670092">
    <property type="component" value="Unassembled WGS sequence"/>
</dbReference>
<dbReference type="EMBL" id="JAEVHI010000001">
    <property type="protein sequence ID" value="KAG5304876.1"/>
    <property type="molecule type" value="Genomic_DNA"/>
</dbReference>